<evidence type="ECO:0000313" key="2">
    <source>
        <dbReference type="Proteomes" id="UP001601444"/>
    </source>
</evidence>
<dbReference type="Proteomes" id="UP001601444">
    <property type="component" value="Unassembled WGS sequence"/>
</dbReference>
<name>A0ABW6PQ20_9NOCA</name>
<sequence length="176" mass="18653">MTKMQIPAILLTLLTAPGCSSVHQPAAPPCSIAVFDLKARDGSGGSAEPLGSSAKLIDEFTKAVAQRTESVTMAEMTARAGWTGSWTHATYVGPRTTVEKLNQNLGTHLEESCITGFPSSSSDSDRAGYSYTLFFDAGVPIQAVLWTAAMPALVIGRPYVAPDTELQFTAGRMEPK</sequence>
<comment type="caution">
    <text evidence="1">The sequence shown here is derived from an EMBL/GenBank/DDBJ whole genome shotgun (WGS) entry which is preliminary data.</text>
</comment>
<accession>A0ABW6PQ20</accession>
<organism evidence="1 2">
    <name type="scientific">Nocardia thailandica</name>
    <dbReference type="NCBI Taxonomy" id="257275"/>
    <lineage>
        <taxon>Bacteria</taxon>
        <taxon>Bacillati</taxon>
        <taxon>Actinomycetota</taxon>
        <taxon>Actinomycetes</taxon>
        <taxon>Mycobacteriales</taxon>
        <taxon>Nocardiaceae</taxon>
        <taxon>Nocardia</taxon>
    </lineage>
</organism>
<keyword evidence="2" id="KW-1185">Reference proteome</keyword>
<gene>
    <name evidence="1" type="ORF">ACFYTF_15995</name>
</gene>
<proteinExistence type="predicted"/>
<dbReference type="RefSeq" id="WP_043653734.1">
    <property type="nucleotide sequence ID" value="NZ_JBIAMX010000008.1"/>
</dbReference>
<reference evidence="1 2" key="1">
    <citation type="submission" date="2024-10" db="EMBL/GenBank/DDBJ databases">
        <title>The Natural Products Discovery Center: Release of the First 8490 Sequenced Strains for Exploring Actinobacteria Biosynthetic Diversity.</title>
        <authorList>
            <person name="Kalkreuter E."/>
            <person name="Kautsar S.A."/>
            <person name="Yang D."/>
            <person name="Bader C.D."/>
            <person name="Teijaro C.N."/>
            <person name="Fluegel L."/>
            <person name="Davis C.M."/>
            <person name="Simpson J.R."/>
            <person name="Lauterbach L."/>
            <person name="Steele A.D."/>
            <person name="Gui C."/>
            <person name="Meng S."/>
            <person name="Li G."/>
            <person name="Viehrig K."/>
            <person name="Ye F."/>
            <person name="Su P."/>
            <person name="Kiefer A.F."/>
            <person name="Nichols A."/>
            <person name="Cepeda A.J."/>
            <person name="Yan W."/>
            <person name="Fan B."/>
            <person name="Jiang Y."/>
            <person name="Adhikari A."/>
            <person name="Zheng C.-J."/>
            <person name="Schuster L."/>
            <person name="Cowan T.M."/>
            <person name="Smanski M.J."/>
            <person name="Chevrette M.G."/>
            <person name="De Carvalho L.P.S."/>
            <person name="Shen B."/>
        </authorList>
    </citation>
    <scope>NUCLEOTIDE SEQUENCE [LARGE SCALE GENOMIC DNA]</scope>
    <source>
        <strain evidence="1 2">NPDC004045</strain>
    </source>
</reference>
<evidence type="ECO:0000313" key="1">
    <source>
        <dbReference type="EMBL" id="MFF0544333.1"/>
    </source>
</evidence>
<protein>
    <recommendedName>
        <fullName evidence="3">Lipoprotein</fullName>
    </recommendedName>
</protein>
<dbReference type="EMBL" id="JBIAMX010000008">
    <property type="protein sequence ID" value="MFF0544333.1"/>
    <property type="molecule type" value="Genomic_DNA"/>
</dbReference>
<evidence type="ECO:0008006" key="3">
    <source>
        <dbReference type="Google" id="ProtNLM"/>
    </source>
</evidence>